<evidence type="ECO:0000256" key="5">
    <source>
        <dbReference type="ARBA" id="ARBA00022964"/>
    </source>
</evidence>
<dbReference type="InterPro" id="IPR011051">
    <property type="entry name" value="RmlC_Cupin_sf"/>
</dbReference>
<dbReference type="Gene3D" id="2.60.120.10">
    <property type="entry name" value="Jelly Rolls"/>
    <property type="match status" value="1"/>
</dbReference>
<dbReference type="RefSeq" id="WP_058356615.1">
    <property type="nucleotide sequence ID" value="NZ_CABKVG010000009.1"/>
</dbReference>
<dbReference type="CDD" id="cd06123">
    <property type="entry name" value="cupin_HAO"/>
    <property type="match status" value="1"/>
</dbReference>
<dbReference type="GO" id="GO:0000334">
    <property type="term" value="F:3-hydroxyanthranilate 3,4-dioxygenase activity"/>
    <property type="evidence" value="ECO:0007669"/>
    <property type="project" value="UniProtKB-EC"/>
</dbReference>
<comment type="function">
    <text evidence="2">Catalyzes the oxidative ring opening of 3-hydroxyanthranilate to 2-amino-3-carboxymuconate semialdehyde, which spontaneously cyclizes to quinolinate.</text>
</comment>
<accession>A0ABY4DWR2</accession>
<evidence type="ECO:0000313" key="10">
    <source>
        <dbReference type="Proteomes" id="UP000832011"/>
    </source>
</evidence>
<evidence type="ECO:0000256" key="4">
    <source>
        <dbReference type="ARBA" id="ARBA00022723"/>
    </source>
</evidence>
<reference evidence="9 10" key="1">
    <citation type="journal article" date="2022" name="Res Sq">
        <title>Evolution of multicellular longitudinally dividing oral cavity symbionts (Neisseriaceae).</title>
        <authorList>
            <person name="Nyongesa S."/>
            <person name="Weber P."/>
            <person name="Bernet E."/>
            <person name="Pullido F."/>
            <person name="Nieckarz M."/>
            <person name="Delaby M."/>
            <person name="Nieves C."/>
            <person name="Viehboeck T."/>
            <person name="Krause N."/>
            <person name="Rivera-Millot A."/>
            <person name="Nakamura A."/>
            <person name="Vischer N."/>
            <person name="VanNieuwenhze M."/>
            <person name="Brun Y."/>
            <person name="Cava F."/>
            <person name="Bulgheresi S."/>
            <person name="Veyrier F."/>
        </authorList>
    </citation>
    <scope>NUCLEOTIDE SEQUENCE [LARGE SCALE GENOMIC DNA]</scope>
    <source>
        <strain evidence="9 10">SN4</strain>
    </source>
</reference>
<dbReference type="PANTHER" id="PTHR15497">
    <property type="entry name" value="3-HYDROXYANTHRANILATE 3,4-DIOXYGENASE"/>
    <property type="match status" value="1"/>
</dbReference>
<protein>
    <recommendedName>
        <fullName evidence="8">3-hydroxyanthranilate 3,4-dioxygenase</fullName>
        <ecNumber evidence="8">1.13.11.6</ecNumber>
    </recommendedName>
</protein>
<evidence type="ECO:0000256" key="7">
    <source>
        <dbReference type="ARBA" id="ARBA00023004"/>
    </source>
</evidence>
<dbReference type="Pfam" id="PF06052">
    <property type="entry name" value="3-HAO"/>
    <property type="match status" value="1"/>
</dbReference>
<keyword evidence="7" id="KW-0408">Iron</keyword>
<sequence>MNLQYGLPANLMAWAEQNHDKLSPPVCNAAVFPDGDYIINMVGGPNYRTDFHCNPTEEIFYQIKGNAHLNIWDRGKFEQILIKEGDIFLLPANLIHSPQRPEPGLCLLIEKPRPEGHPDALNWYCANCATLVFSASGQLTNLVENLPAWYQLFYQKPDAERVCPSCGEVHAGKDAQTWLARFKDVHQMAYG</sequence>
<evidence type="ECO:0000313" key="9">
    <source>
        <dbReference type="EMBL" id="UOO87946.1"/>
    </source>
</evidence>
<name>A0ABY4DWR2_9NEIS</name>
<evidence type="ECO:0000256" key="3">
    <source>
        <dbReference type="ARBA" id="ARBA00022642"/>
    </source>
</evidence>
<evidence type="ECO:0000256" key="6">
    <source>
        <dbReference type="ARBA" id="ARBA00023002"/>
    </source>
</evidence>
<evidence type="ECO:0000256" key="1">
    <source>
        <dbReference type="ARBA" id="ARBA00001954"/>
    </source>
</evidence>
<proteinExistence type="predicted"/>
<keyword evidence="5" id="KW-0223">Dioxygenase</keyword>
<dbReference type="SUPFAM" id="SSF51182">
    <property type="entry name" value="RmlC-like cupins"/>
    <property type="match status" value="1"/>
</dbReference>
<dbReference type="InterPro" id="IPR010329">
    <property type="entry name" value="3hydroanth_dOase"/>
</dbReference>
<keyword evidence="10" id="KW-1185">Reference proteome</keyword>
<dbReference type="EMBL" id="CP091511">
    <property type="protein sequence ID" value="UOO87946.1"/>
    <property type="molecule type" value="Genomic_DNA"/>
</dbReference>
<dbReference type="PANTHER" id="PTHR15497:SF1">
    <property type="entry name" value="3-HYDROXYANTHRANILATE 3,4-DIOXYGENASE"/>
    <property type="match status" value="1"/>
</dbReference>
<dbReference type="EC" id="1.13.11.6" evidence="8"/>
<dbReference type="InterPro" id="IPR014710">
    <property type="entry name" value="RmlC-like_jellyroll"/>
</dbReference>
<gene>
    <name evidence="9" type="primary">nbaC</name>
    <name evidence="9" type="ORF">LVJ82_10620</name>
</gene>
<evidence type="ECO:0000256" key="2">
    <source>
        <dbReference type="ARBA" id="ARBA00002752"/>
    </source>
</evidence>
<keyword evidence="4" id="KW-0479">Metal-binding</keyword>
<comment type="cofactor">
    <cofactor evidence="1">
        <name>Fe(2+)</name>
        <dbReference type="ChEBI" id="CHEBI:29033"/>
    </cofactor>
</comment>
<organism evidence="9 10">
    <name type="scientific">Vitreoscilla massiliensis</name>
    <dbReference type="NCBI Taxonomy" id="1689272"/>
    <lineage>
        <taxon>Bacteria</taxon>
        <taxon>Pseudomonadati</taxon>
        <taxon>Pseudomonadota</taxon>
        <taxon>Betaproteobacteria</taxon>
        <taxon>Neisseriales</taxon>
        <taxon>Neisseriaceae</taxon>
        <taxon>Vitreoscilla</taxon>
    </lineage>
</organism>
<keyword evidence="3" id="KW-0662">Pyridine nucleotide biosynthesis</keyword>
<dbReference type="Proteomes" id="UP000832011">
    <property type="component" value="Chromosome"/>
</dbReference>
<evidence type="ECO:0000256" key="8">
    <source>
        <dbReference type="NCBIfam" id="TIGR03037"/>
    </source>
</evidence>
<keyword evidence="6 9" id="KW-0560">Oxidoreductase</keyword>
<dbReference type="NCBIfam" id="TIGR03037">
    <property type="entry name" value="anthran_nbaC"/>
    <property type="match status" value="1"/>
</dbReference>